<comment type="caution">
    <text evidence="17">The sequence shown here is derived from an EMBL/GenBank/DDBJ whole genome shotgun (WGS) entry which is preliminary data.</text>
</comment>
<dbReference type="PROSITE" id="PS00041">
    <property type="entry name" value="HTH_ARAC_FAMILY_1"/>
    <property type="match status" value="1"/>
</dbReference>
<evidence type="ECO:0000256" key="11">
    <source>
        <dbReference type="ARBA" id="ARBA00023163"/>
    </source>
</evidence>
<keyword evidence="9" id="KW-0805">Transcription regulation</keyword>
<dbReference type="InterPro" id="IPR003594">
    <property type="entry name" value="HATPase_dom"/>
</dbReference>
<dbReference type="FunFam" id="3.30.565.10:FF:000037">
    <property type="entry name" value="Hybrid sensor histidine kinase/response regulator"/>
    <property type="match status" value="1"/>
</dbReference>
<dbReference type="Gene3D" id="2.130.10.10">
    <property type="entry name" value="YVTN repeat-like/Quinoprotein amine dehydrogenase"/>
    <property type="match status" value="3"/>
</dbReference>
<dbReference type="PANTHER" id="PTHR43547:SF2">
    <property type="entry name" value="HYBRID SIGNAL TRANSDUCTION HISTIDINE KINASE C"/>
    <property type="match status" value="1"/>
</dbReference>
<feature type="domain" description="Histidine kinase" evidence="15">
    <location>
        <begin position="920"/>
        <end position="1135"/>
    </location>
</feature>
<dbReference type="SUPFAM" id="SSF63829">
    <property type="entry name" value="Calcium-dependent phosphotriesterase"/>
    <property type="match status" value="1"/>
</dbReference>
<dbReference type="PROSITE" id="PS01124">
    <property type="entry name" value="HTH_ARAC_FAMILY_2"/>
    <property type="match status" value="1"/>
</dbReference>
<evidence type="ECO:0000256" key="7">
    <source>
        <dbReference type="ARBA" id="ARBA00022840"/>
    </source>
</evidence>
<keyword evidence="13" id="KW-0812">Transmembrane</keyword>
<dbReference type="GO" id="GO:0000155">
    <property type="term" value="F:phosphorelay sensor kinase activity"/>
    <property type="evidence" value="ECO:0007669"/>
    <property type="project" value="InterPro"/>
</dbReference>
<dbReference type="PROSITE" id="PS50109">
    <property type="entry name" value="HIS_KIN"/>
    <property type="match status" value="1"/>
</dbReference>
<evidence type="ECO:0000259" key="15">
    <source>
        <dbReference type="PROSITE" id="PS50109"/>
    </source>
</evidence>
<dbReference type="PRINTS" id="PR00344">
    <property type="entry name" value="BCTRLSENSOR"/>
</dbReference>
<proteinExistence type="predicted"/>
<dbReference type="SMART" id="SM00388">
    <property type="entry name" value="HisKA"/>
    <property type="match status" value="1"/>
</dbReference>
<sequence>MRNMKQRVCGRRIYTFLVTCLVAVMNLQGYASVKVHVQYLTTADGLSNNSVRYIHQDSKGFIWMSSLNGLNRYDGNSFRTFLPKNNGQMSLADRRVKHLYEDANGFLWISTSADRFSCYDLKRDCFVDFTGCGEHEDHYGYITVLPDAVWLWGRGQGCRLIQYRDGKFASKVFNTKDGQLQSDNVQFVLQDSARRVWIGTDKGLYCWKDNALQCADKSHSFQRACSFKGKTCFITVDGEIRTADKEGRLSLAAKLPDVSYGLDLPGNLAVGSQWVIFTSEGSFVFDTESNMLRPSPPEWNIPGGEVSVDNRGNYWVHNKTGKLYYIRSGTGAVKVFQLMPREKVGYIDMERYHVVHDSRDILWISTYGNGLFTYDLRTDELRHFKADDSRSSLISSNALQYIMEDRSGSIWLSSEYTGVSHLKVVNEGAVQFYPEPVEYDTETHVNNIRMLATATDGDIYLGTRDGKVYVYDAALSRPKKKEVYGKNIYALCEDAAGTLWLGSRGNGLYVDGKRYTHRTDDANSLAANEIFCMLHDSKGRMWIGTFGGGLELAEPDGQGGYKFRHFLNEYYSQKRIRILIEDRQGWIWAGTSDGIFVFRPEELLANPEAYHHYNWSNRSLLSNEVRHIMQDSKGNIWIAESGAGFCICTPGNDYGKLEFTHYGVADGLVNSMVQAFVEDAEGKVWITTEYGVSCFFPDSKTFENYFFSSDMLCNVYSESSVLRLQDGRIAMGTNQGVTVVNPLQVESVRNIPSVTFTELKLNGVSVASDDPNSPLEYSLAYVRDIHLRHNQNSFGINFSTLDYSATIPPKFSYKLEGYDKEWSVPSALTFAAYKNLKPGTYDFHVKACNAAGQWGEQDTTLRIVIAPPFWRTAWAYLLYFLLLAFVLYTVYRIIRNMNDLRNKIKVEEQLTEYKLVFFTNISHEFRTPLTLIQAALEKMHRVGKIPKEMAYSVKVMDKSTQRMLRLINQLLEFRKMQNNKLALSLEETDVISFLYEIYLSFKDAAESKKMDFRFIPSVASYKMFIDKGNLDKVTYNLLSNAFKYTPSGGKIDFSVQVDVTAHKLVIKVTDSGVGIPKEKRDQLFKRFMQSNFSGSSVGVGLHLTHELVNVHKGTITYDENPEGGSVFTVTLSTDISVYGEKDFLIPNNVLLREEEMAQKHLSDIERDEVMASAISADTTPDKEEAQEENLPVVPLNKRKLLIIEDDTDVREFLKEELSVYFEVVAEADGNAGLERAYSYDADLIICDVLMPGLSGFEVTRKLKSDFNTSHIPIILLTALNAPESHLEGVESGADAYITKPFSTKLLLARVFKLIEQRDKLREKFSSDLSMVRPVICTTDKDKEFTDKLTRIVEEQLENPDFTVDDFASMMALGRTIFYRKVKGVTGYAPKEYLRVMRMKKAAELLLKTDVTVAEVAYQVGINDPFYFSKCFKAQFGVSPSTYQKNKDSVSQA</sequence>
<dbReference type="InterPro" id="IPR011123">
    <property type="entry name" value="Y_Y_Y"/>
</dbReference>
<feature type="domain" description="Response regulatory" evidence="16">
    <location>
        <begin position="1199"/>
        <end position="1314"/>
    </location>
</feature>
<dbReference type="SUPFAM" id="SSF47384">
    <property type="entry name" value="Homodimeric domain of signal transducing histidine kinase"/>
    <property type="match status" value="1"/>
</dbReference>
<dbReference type="InterPro" id="IPR005467">
    <property type="entry name" value="His_kinase_dom"/>
</dbReference>
<dbReference type="PROSITE" id="PS50110">
    <property type="entry name" value="RESPONSE_REGULATORY"/>
    <property type="match status" value="1"/>
</dbReference>
<keyword evidence="4" id="KW-0808">Transferase</keyword>
<evidence type="ECO:0000256" key="3">
    <source>
        <dbReference type="ARBA" id="ARBA00022553"/>
    </source>
</evidence>
<evidence type="ECO:0000256" key="12">
    <source>
        <dbReference type="PROSITE-ProRule" id="PRU00169"/>
    </source>
</evidence>
<keyword evidence="11" id="KW-0804">Transcription</keyword>
<comment type="catalytic activity">
    <reaction evidence="1">
        <text>ATP + protein L-histidine = ADP + protein N-phospho-L-histidine.</text>
        <dbReference type="EC" id="2.7.13.3"/>
    </reaction>
</comment>
<dbReference type="Pfam" id="PF02518">
    <property type="entry name" value="HATPase_c"/>
    <property type="match status" value="1"/>
</dbReference>
<dbReference type="Pfam" id="PF07495">
    <property type="entry name" value="Y_Y_Y"/>
    <property type="match status" value="1"/>
</dbReference>
<keyword evidence="7" id="KW-0067">ATP-binding</keyword>
<dbReference type="SMART" id="SM00387">
    <property type="entry name" value="HATPase_c"/>
    <property type="match status" value="1"/>
</dbReference>
<organism evidence="17 18">
    <name type="scientific">Bacteroides stercoris</name>
    <dbReference type="NCBI Taxonomy" id="46506"/>
    <lineage>
        <taxon>Bacteria</taxon>
        <taxon>Pseudomonadati</taxon>
        <taxon>Bacteroidota</taxon>
        <taxon>Bacteroidia</taxon>
        <taxon>Bacteroidales</taxon>
        <taxon>Bacteroidaceae</taxon>
        <taxon>Bacteroides</taxon>
    </lineage>
</organism>
<dbReference type="GO" id="GO:0003700">
    <property type="term" value="F:DNA-binding transcription factor activity"/>
    <property type="evidence" value="ECO:0007669"/>
    <property type="project" value="InterPro"/>
</dbReference>
<keyword evidence="13" id="KW-1133">Transmembrane helix</keyword>
<gene>
    <name evidence="17" type="ORF">DWY65_10660</name>
</gene>
<feature type="modified residue" description="4-aspartylphosphate" evidence="12">
    <location>
        <position position="1247"/>
    </location>
</feature>
<evidence type="ECO:0000313" key="17">
    <source>
        <dbReference type="EMBL" id="RGR12232.1"/>
    </source>
</evidence>
<evidence type="ECO:0000313" key="18">
    <source>
        <dbReference type="Proteomes" id="UP000283310"/>
    </source>
</evidence>
<dbReference type="GO" id="GO:0005524">
    <property type="term" value="F:ATP binding"/>
    <property type="evidence" value="ECO:0007669"/>
    <property type="project" value="UniProtKB-KW"/>
</dbReference>
<dbReference type="SMART" id="SM00448">
    <property type="entry name" value="REC"/>
    <property type="match status" value="1"/>
</dbReference>
<evidence type="ECO:0000256" key="9">
    <source>
        <dbReference type="ARBA" id="ARBA00023015"/>
    </source>
</evidence>
<keyword evidence="5" id="KW-0547">Nucleotide-binding</keyword>
<evidence type="ECO:0000259" key="14">
    <source>
        <dbReference type="PROSITE" id="PS01124"/>
    </source>
</evidence>
<keyword evidence="3 12" id="KW-0597">Phosphoprotein</keyword>
<dbReference type="RefSeq" id="WP_117904021.1">
    <property type="nucleotide sequence ID" value="NZ_JADNPL010000017.1"/>
</dbReference>
<keyword evidence="13" id="KW-0472">Membrane</keyword>
<dbReference type="Proteomes" id="UP000283310">
    <property type="component" value="Unassembled WGS sequence"/>
</dbReference>
<dbReference type="SMART" id="SM00342">
    <property type="entry name" value="HTH_ARAC"/>
    <property type="match status" value="1"/>
</dbReference>
<keyword evidence="6 17" id="KW-0418">Kinase</keyword>
<name>A0A412DJY7_BACSE</name>
<dbReference type="SUPFAM" id="SSF50998">
    <property type="entry name" value="Quinoprotein alcohol dehydrogenase-like"/>
    <property type="match status" value="1"/>
</dbReference>
<feature type="domain" description="HTH araC/xylS-type" evidence="14">
    <location>
        <begin position="1346"/>
        <end position="1445"/>
    </location>
</feature>
<dbReference type="Pfam" id="PF00072">
    <property type="entry name" value="Response_reg"/>
    <property type="match status" value="1"/>
</dbReference>
<dbReference type="InterPro" id="IPR001789">
    <property type="entry name" value="Sig_transdc_resp-reg_receiver"/>
</dbReference>
<dbReference type="SUPFAM" id="SSF52172">
    <property type="entry name" value="CheY-like"/>
    <property type="match status" value="1"/>
</dbReference>
<dbReference type="Pfam" id="PF00512">
    <property type="entry name" value="HisKA"/>
    <property type="match status" value="1"/>
</dbReference>
<evidence type="ECO:0000256" key="13">
    <source>
        <dbReference type="SAM" id="Phobius"/>
    </source>
</evidence>
<dbReference type="PANTHER" id="PTHR43547">
    <property type="entry name" value="TWO-COMPONENT HISTIDINE KINASE"/>
    <property type="match status" value="1"/>
</dbReference>
<dbReference type="Pfam" id="PF07494">
    <property type="entry name" value="Reg_prop"/>
    <property type="match status" value="5"/>
</dbReference>
<dbReference type="InterPro" id="IPR018060">
    <property type="entry name" value="HTH_AraC"/>
</dbReference>
<protein>
    <recommendedName>
        <fullName evidence="2">histidine kinase</fullName>
        <ecNumber evidence="2">2.7.13.3</ecNumber>
    </recommendedName>
</protein>
<dbReference type="FunFam" id="2.60.40.10:FF:000791">
    <property type="entry name" value="Two-component system sensor histidine kinase/response regulator"/>
    <property type="match status" value="1"/>
</dbReference>
<evidence type="ECO:0000256" key="4">
    <source>
        <dbReference type="ARBA" id="ARBA00022679"/>
    </source>
</evidence>
<dbReference type="SUPFAM" id="SSF46689">
    <property type="entry name" value="Homeodomain-like"/>
    <property type="match status" value="1"/>
</dbReference>
<evidence type="ECO:0000256" key="10">
    <source>
        <dbReference type="ARBA" id="ARBA00023125"/>
    </source>
</evidence>
<dbReference type="Gene3D" id="3.40.50.2300">
    <property type="match status" value="1"/>
</dbReference>
<evidence type="ECO:0000256" key="1">
    <source>
        <dbReference type="ARBA" id="ARBA00000085"/>
    </source>
</evidence>
<dbReference type="Gene3D" id="1.10.10.60">
    <property type="entry name" value="Homeodomain-like"/>
    <property type="match status" value="2"/>
</dbReference>
<evidence type="ECO:0000256" key="8">
    <source>
        <dbReference type="ARBA" id="ARBA00023012"/>
    </source>
</evidence>
<dbReference type="InterPro" id="IPR036890">
    <property type="entry name" value="HATPase_C_sf"/>
</dbReference>
<feature type="transmembrane region" description="Helical" evidence="13">
    <location>
        <begin position="873"/>
        <end position="894"/>
    </location>
</feature>
<evidence type="ECO:0000256" key="5">
    <source>
        <dbReference type="ARBA" id="ARBA00022741"/>
    </source>
</evidence>
<dbReference type="GO" id="GO:0043565">
    <property type="term" value="F:sequence-specific DNA binding"/>
    <property type="evidence" value="ECO:0007669"/>
    <property type="project" value="InterPro"/>
</dbReference>
<evidence type="ECO:0000256" key="2">
    <source>
        <dbReference type="ARBA" id="ARBA00012438"/>
    </source>
</evidence>
<dbReference type="CDD" id="cd00082">
    <property type="entry name" value="HisKA"/>
    <property type="match status" value="1"/>
</dbReference>
<dbReference type="EC" id="2.7.13.3" evidence="2"/>
<dbReference type="InterPro" id="IPR003661">
    <property type="entry name" value="HisK_dim/P_dom"/>
</dbReference>
<dbReference type="InterPro" id="IPR011047">
    <property type="entry name" value="Quinoprotein_ADH-like_sf"/>
</dbReference>
<dbReference type="InterPro" id="IPR013783">
    <property type="entry name" value="Ig-like_fold"/>
</dbReference>
<dbReference type="InterPro" id="IPR009057">
    <property type="entry name" value="Homeodomain-like_sf"/>
</dbReference>
<dbReference type="InterPro" id="IPR015943">
    <property type="entry name" value="WD40/YVTN_repeat-like_dom_sf"/>
</dbReference>
<dbReference type="Gene3D" id="2.60.40.10">
    <property type="entry name" value="Immunoglobulins"/>
    <property type="match status" value="1"/>
</dbReference>
<dbReference type="Gene3D" id="3.30.565.10">
    <property type="entry name" value="Histidine kinase-like ATPase, C-terminal domain"/>
    <property type="match status" value="1"/>
</dbReference>
<dbReference type="EMBL" id="QRTW01000017">
    <property type="protein sequence ID" value="RGR12232.1"/>
    <property type="molecule type" value="Genomic_DNA"/>
</dbReference>
<evidence type="ECO:0000256" key="6">
    <source>
        <dbReference type="ARBA" id="ARBA00022777"/>
    </source>
</evidence>
<accession>A0A412DJY7</accession>
<dbReference type="Gene3D" id="1.10.287.130">
    <property type="match status" value="1"/>
</dbReference>
<reference evidence="17 18" key="1">
    <citation type="submission" date="2018-08" db="EMBL/GenBank/DDBJ databases">
        <title>A genome reference for cultivated species of the human gut microbiota.</title>
        <authorList>
            <person name="Zou Y."/>
            <person name="Xue W."/>
            <person name="Luo G."/>
        </authorList>
    </citation>
    <scope>NUCLEOTIDE SEQUENCE [LARGE SCALE GENOMIC DNA]</scope>
    <source>
        <strain evidence="17 18">AF26-20BH</strain>
    </source>
</reference>
<dbReference type="SUPFAM" id="SSF55874">
    <property type="entry name" value="ATPase domain of HSP90 chaperone/DNA topoisomerase II/histidine kinase"/>
    <property type="match status" value="1"/>
</dbReference>
<evidence type="ECO:0000259" key="16">
    <source>
        <dbReference type="PROSITE" id="PS50110"/>
    </source>
</evidence>
<dbReference type="InterPro" id="IPR011006">
    <property type="entry name" value="CheY-like_superfamily"/>
</dbReference>
<dbReference type="InterPro" id="IPR036097">
    <property type="entry name" value="HisK_dim/P_sf"/>
</dbReference>
<dbReference type="Pfam" id="PF12833">
    <property type="entry name" value="HTH_18"/>
    <property type="match status" value="1"/>
</dbReference>
<dbReference type="InterPro" id="IPR011110">
    <property type="entry name" value="Reg_prop"/>
</dbReference>
<dbReference type="InterPro" id="IPR018062">
    <property type="entry name" value="HTH_AraC-typ_CS"/>
</dbReference>
<keyword evidence="8" id="KW-0902">Two-component regulatory system</keyword>
<dbReference type="InterPro" id="IPR004358">
    <property type="entry name" value="Sig_transdc_His_kin-like_C"/>
</dbReference>
<keyword evidence="10" id="KW-0238">DNA-binding</keyword>
<dbReference type="FunFam" id="1.10.287.130:FF:000045">
    <property type="entry name" value="Two-component system sensor histidine kinase/response regulator"/>
    <property type="match status" value="1"/>
</dbReference>